<evidence type="ECO:0000259" key="6">
    <source>
        <dbReference type="PROSITE" id="PS50020"/>
    </source>
</evidence>
<dbReference type="PROSITE" id="PS50020">
    <property type="entry name" value="WW_DOMAIN_2"/>
    <property type="match status" value="1"/>
</dbReference>
<feature type="domain" description="WW" evidence="6">
    <location>
        <begin position="7"/>
        <end position="41"/>
    </location>
</feature>
<dbReference type="EC" id="5.2.1.8" evidence="5"/>
<accession>A0ABR2WYG9</accession>
<evidence type="ECO:0000313" key="9">
    <source>
        <dbReference type="Proteomes" id="UP001479436"/>
    </source>
</evidence>
<dbReference type="InterPro" id="IPR000297">
    <property type="entry name" value="PPIase_PpiC"/>
</dbReference>
<dbReference type="Gene3D" id="3.10.50.40">
    <property type="match status" value="1"/>
</dbReference>
<dbReference type="Proteomes" id="UP001479436">
    <property type="component" value="Unassembled WGS sequence"/>
</dbReference>
<name>A0ABR2WYG9_9FUNG</name>
<protein>
    <recommendedName>
        <fullName evidence="5">Peptidyl-prolyl cis-trans isomerase</fullName>
        <ecNumber evidence="5">5.2.1.8</ecNumber>
    </recommendedName>
</protein>
<dbReference type="CDD" id="cd00201">
    <property type="entry name" value="WW"/>
    <property type="match status" value="1"/>
</dbReference>
<keyword evidence="9" id="KW-1185">Reference proteome</keyword>
<dbReference type="SUPFAM" id="SSF54534">
    <property type="entry name" value="FKBP-like"/>
    <property type="match status" value="1"/>
</dbReference>
<dbReference type="InterPro" id="IPR036020">
    <property type="entry name" value="WW_dom_sf"/>
</dbReference>
<organism evidence="8 9">
    <name type="scientific">Basidiobolus ranarum</name>
    <dbReference type="NCBI Taxonomy" id="34480"/>
    <lineage>
        <taxon>Eukaryota</taxon>
        <taxon>Fungi</taxon>
        <taxon>Fungi incertae sedis</taxon>
        <taxon>Zoopagomycota</taxon>
        <taxon>Entomophthoromycotina</taxon>
        <taxon>Basidiobolomycetes</taxon>
        <taxon>Basidiobolales</taxon>
        <taxon>Basidiobolaceae</taxon>
        <taxon>Basidiobolus</taxon>
    </lineage>
</organism>
<dbReference type="InterPro" id="IPR001202">
    <property type="entry name" value="WW_dom"/>
</dbReference>
<gene>
    <name evidence="8" type="primary">pin1</name>
    <name evidence="8" type="ORF">K7432_004308</name>
</gene>
<dbReference type="GO" id="GO:0003755">
    <property type="term" value="F:peptidyl-prolyl cis-trans isomerase activity"/>
    <property type="evidence" value="ECO:0007669"/>
    <property type="project" value="UniProtKB-EC"/>
</dbReference>
<dbReference type="PANTHER" id="PTHR10657:SF4">
    <property type="entry name" value="PEPTIDYL-PROLYL CIS-TRANS ISOMERASE-RELATED"/>
    <property type="match status" value="1"/>
</dbReference>
<dbReference type="Gene3D" id="2.20.70.10">
    <property type="match status" value="1"/>
</dbReference>
<keyword evidence="3 4" id="KW-0413">Isomerase</keyword>
<comment type="caution">
    <text evidence="8">The sequence shown here is derived from an EMBL/GenBank/DDBJ whole genome shotgun (WGS) entry which is preliminary data.</text>
</comment>
<dbReference type="PROSITE" id="PS50198">
    <property type="entry name" value="PPIC_PPIASE_2"/>
    <property type="match status" value="1"/>
</dbReference>
<dbReference type="SMART" id="SM00456">
    <property type="entry name" value="WW"/>
    <property type="match status" value="1"/>
</dbReference>
<evidence type="ECO:0000256" key="2">
    <source>
        <dbReference type="ARBA" id="ARBA00023110"/>
    </source>
</evidence>
<dbReference type="Pfam" id="PF00397">
    <property type="entry name" value="WW"/>
    <property type="match status" value="1"/>
</dbReference>
<evidence type="ECO:0000256" key="4">
    <source>
        <dbReference type="PROSITE-ProRule" id="PRU00278"/>
    </source>
</evidence>
<dbReference type="EMBL" id="JASJQH010000146">
    <property type="protein sequence ID" value="KAK9766549.1"/>
    <property type="molecule type" value="Genomic_DNA"/>
</dbReference>
<dbReference type="SUPFAM" id="SSF51045">
    <property type="entry name" value="WW domain"/>
    <property type="match status" value="1"/>
</dbReference>
<evidence type="ECO:0000313" key="8">
    <source>
        <dbReference type="EMBL" id="KAK9766549.1"/>
    </source>
</evidence>
<dbReference type="InterPro" id="IPR046357">
    <property type="entry name" value="PPIase_dom_sf"/>
</dbReference>
<reference evidence="8 9" key="1">
    <citation type="submission" date="2023-04" db="EMBL/GenBank/DDBJ databases">
        <title>Genome of Basidiobolus ranarum AG-B5.</title>
        <authorList>
            <person name="Stajich J.E."/>
            <person name="Carter-House D."/>
            <person name="Gryganskyi A."/>
        </authorList>
    </citation>
    <scope>NUCLEOTIDE SEQUENCE [LARGE SCALE GENOMIC DNA]</scope>
    <source>
        <strain evidence="8 9">AG-B5</strain>
    </source>
</reference>
<dbReference type="InterPro" id="IPR051370">
    <property type="entry name" value="PPIase_Pin1"/>
</dbReference>
<feature type="domain" description="PpiC" evidence="7">
    <location>
        <begin position="54"/>
        <end position="165"/>
    </location>
</feature>
<sequence>MSLPSKYKLPPNWEVRMSRTRNLPYFYNNETKESRWEPPEGSSTLTDTELAEQNDQIKASHLLIKHRDSRRPSSWKEAEITRTKEEALEILEKHRSRILAKEITLGELAKTESDCSSAKREGDLSFFSRGQMQPPFEDAAFALKVGEMSEPVWSDSGVHLILRTA</sequence>
<dbReference type="PROSITE" id="PS01159">
    <property type="entry name" value="WW_DOMAIN_1"/>
    <property type="match status" value="1"/>
</dbReference>
<keyword evidence="2 4" id="KW-0697">Rotamase</keyword>
<evidence type="ECO:0000259" key="7">
    <source>
        <dbReference type="PROSITE" id="PS50198"/>
    </source>
</evidence>
<evidence type="ECO:0000256" key="3">
    <source>
        <dbReference type="ARBA" id="ARBA00023235"/>
    </source>
</evidence>
<evidence type="ECO:0000256" key="1">
    <source>
        <dbReference type="ARBA" id="ARBA00000971"/>
    </source>
</evidence>
<dbReference type="PANTHER" id="PTHR10657">
    <property type="entry name" value="PEPTIDYL-PROLYL CIS-TRANS ISOMERASE"/>
    <property type="match status" value="1"/>
</dbReference>
<comment type="catalytic activity">
    <reaction evidence="1 5">
        <text>[protein]-peptidylproline (omega=180) = [protein]-peptidylproline (omega=0)</text>
        <dbReference type="Rhea" id="RHEA:16237"/>
        <dbReference type="Rhea" id="RHEA-COMP:10747"/>
        <dbReference type="Rhea" id="RHEA-COMP:10748"/>
        <dbReference type="ChEBI" id="CHEBI:83833"/>
        <dbReference type="ChEBI" id="CHEBI:83834"/>
        <dbReference type="EC" id="5.2.1.8"/>
    </reaction>
</comment>
<dbReference type="Pfam" id="PF00639">
    <property type="entry name" value="Rotamase"/>
    <property type="match status" value="1"/>
</dbReference>
<evidence type="ECO:0000256" key="5">
    <source>
        <dbReference type="RuleBase" id="RU363014"/>
    </source>
</evidence>
<proteinExistence type="predicted"/>